<protein>
    <submittedName>
        <fullName evidence="1">4327_t:CDS:1</fullName>
    </submittedName>
</protein>
<gene>
    <name evidence="1" type="ORF">DERYTH_LOCUS7123</name>
</gene>
<organism evidence="1 2">
    <name type="scientific">Dentiscutata erythropus</name>
    <dbReference type="NCBI Taxonomy" id="1348616"/>
    <lineage>
        <taxon>Eukaryota</taxon>
        <taxon>Fungi</taxon>
        <taxon>Fungi incertae sedis</taxon>
        <taxon>Mucoromycota</taxon>
        <taxon>Glomeromycotina</taxon>
        <taxon>Glomeromycetes</taxon>
        <taxon>Diversisporales</taxon>
        <taxon>Gigasporaceae</taxon>
        <taxon>Dentiscutata</taxon>
    </lineage>
</organism>
<sequence length="125" mass="14423">MAYRDGQMVEYYYRGGTSTKQGIIKSVLQDRKYSITLGLNSSKTTSITFIVSPEMSYIIECSDNSPLKKIFKDDGWKEINEKHSFRIDVDITISHYLNQLADFLCDDNNIINDDLEMLRPPDNNL</sequence>
<reference evidence="1" key="1">
    <citation type="submission" date="2021-06" db="EMBL/GenBank/DDBJ databases">
        <authorList>
            <person name="Kallberg Y."/>
            <person name="Tangrot J."/>
            <person name="Rosling A."/>
        </authorList>
    </citation>
    <scope>NUCLEOTIDE SEQUENCE</scope>
    <source>
        <strain evidence="1">MA453B</strain>
    </source>
</reference>
<dbReference type="AlphaFoldDB" id="A0A9N9C5S7"/>
<keyword evidence="2" id="KW-1185">Reference proteome</keyword>
<dbReference type="EMBL" id="CAJVPY010003376">
    <property type="protein sequence ID" value="CAG8590181.1"/>
    <property type="molecule type" value="Genomic_DNA"/>
</dbReference>
<evidence type="ECO:0000313" key="1">
    <source>
        <dbReference type="EMBL" id="CAG8590181.1"/>
    </source>
</evidence>
<proteinExistence type="predicted"/>
<dbReference type="Proteomes" id="UP000789405">
    <property type="component" value="Unassembled WGS sequence"/>
</dbReference>
<accession>A0A9N9C5S7</accession>
<comment type="caution">
    <text evidence="1">The sequence shown here is derived from an EMBL/GenBank/DDBJ whole genome shotgun (WGS) entry which is preliminary data.</text>
</comment>
<evidence type="ECO:0000313" key="2">
    <source>
        <dbReference type="Proteomes" id="UP000789405"/>
    </source>
</evidence>
<name>A0A9N9C5S7_9GLOM</name>
<dbReference type="OrthoDB" id="10345440at2759"/>